<feature type="chain" id="PRO_5046939624" description="Carbohydrate-binding module family 96 domain-containing protein" evidence="4">
    <location>
        <begin position="29"/>
        <end position="666"/>
    </location>
</feature>
<dbReference type="InterPro" id="IPR055372">
    <property type="entry name" value="CBM96"/>
</dbReference>
<organism evidence="6 7">
    <name type="scientific">Nonomuraea roseoviolacea subsp. carminata</name>
    <dbReference type="NCBI Taxonomy" id="160689"/>
    <lineage>
        <taxon>Bacteria</taxon>
        <taxon>Bacillati</taxon>
        <taxon>Actinomycetota</taxon>
        <taxon>Actinomycetes</taxon>
        <taxon>Streptosporangiales</taxon>
        <taxon>Streptosporangiaceae</taxon>
        <taxon>Nonomuraea</taxon>
    </lineage>
</organism>
<dbReference type="Pfam" id="PF24517">
    <property type="entry name" value="CBM96"/>
    <property type="match status" value="1"/>
</dbReference>
<dbReference type="Gene3D" id="3.20.20.80">
    <property type="entry name" value="Glycosidases"/>
    <property type="match status" value="1"/>
</dbReference>
<keyword evidence="7" id="KW-1185">Reference proteome</keyword>
<protein>
    <recommendedName>
        <fullName evidence="5">Carbohydrate-binding module family 96 domain-containing protein</fullName>
    </recommendedName>
</protein>
<evidence type="ECO:0000256" key="4">
    <source>
        <dbReference type="SAM" id="SignalP"/>
    </source>
</evidence>
<dbReference type="Proteomes" id="UP001320766">
    <property type="component" value="Unassembled WGS sequence"/>
</dbReference>
<name>A0ABT1K933_9ACTN</name>
<evidence type="ECO:0000259" key="5">
    <source>
        <dbReference type="Pfam" id="PF24517"/>
    </source>
</evidence>
<gene>
    <name evidence="6" type="ORF">HD595_006656</name>
</gene>
<feature type="domain" description="Carbohydrate-binding module family 96" evidence="5">
    <location>
        <begin position="48"/>
        <end position="203"/>
    </location>
</feature>
<accession>A0ABT1K933</accession>
<keyword evidence="3 4" id="KW-0732">Signal</keyword>
<dbReference type="EMBL" id="JAMZEC010000001">
    <property type="protein sequence ID" value="MCP2350534.1"/>
    <property type="molecule type" value="Genomic_DNA"/>
</dbReference>
<dbReference type="CDD" id="cd11577">
    <property type="entry name" value="GH71"/>
    <property type="match status" value="1"/>
</dbReference>
<keyword evidence="2" id="KW-0964">Secreted</keyword>
<dbReference type="Pfam" id="PF03659">
    <property type="entry name" value="Glyco_hydro_71"/>
    <property type="match status" value="1"/>
</dbReference>
<dbReference type="RefSeq" id="WP_253775979.1">
    <property type="nucleotide sequence ID" value="NZ_BAAAVE010000017.1"/>
</dbReference>
<proteinExistence type="predicted"/>
<dbReference type="InterPro" id="IPR005197">
    <property type="entry name" value="Glyco_hydro_71"/>
</dbReference>
<sequence>MPNRLRAWLAAVVVVAGAAAGTAPQAYAEARDPGVAGARGVQAAPKSVTVDVSQDTYLSQASPAQEHAAHTWLSACPSTCDGKAGAERQALVRFTVAGLPANASDVTLTLKLQAARTTDSSVAARKVNGAWTDTTTWSDRPALGATLATAKGLTSGADVSLDVSAAFTGNGAYSFAITGTAGAQAVFHSAEATAGDGPRLTVTYTEGAPGDDEGGPTTDGPLPFALASTAKLRASGKKVFAHYFPPYPISLDNQAPASDYYARNYLKPEGENGKHAAYGGLLRDRPIGRSPLSGEYALEDLKTEVRQAIAAGLDGFTVDILSVSSSNWTRVQNLVKAAAAVDPGFKVVLMPDMNGLASVDSATLATALAKLASSSSVYKLGDGRLVVAPFKAENRTAAWWSAWMTTMRDQHGVKVALVPTFLDFNKNRDAFASISYGFSNWGNRNPAANAGLAANISRAHTMGKIWMQPVSVQDSRPNQGVYDEAGNTENLRLTWKGAIDGGADWVQLTTWNDYSEGTQFAPSANNGWTYLDISSYYLTCFKLGCPKVTNDVLYLTHRVQPAAAQPTYAQTKLMKLRSGSTPARDTVEVLTMLTASTPVTVTVGGQKQTYTAPAGVSARTFPLATGAVSASAARGTAVVAKSVSAAEVKARPYAQTLQYYGVSSGR</sequence>
<feature type="signal peptide" evidence="4">
    <location>
        <begin position="1"/>
        <end position="28"/>
    </location>
</feature>
<comment type="subcellular location">
    <subcellularLocation>
        <location evidence="1">Secreted</location>
    </subcellularLocation>
</comment>
<evidence type="ECO:0000256" key="1">
    <source>
        <dbReference type="ARBA" id="ARBA00004613"/>
    </source>
</evidence>
<evidence type="ECO:0000313" key="6">
    <source>
        <dbReference type="EMBL" id="MCP2350534.1"/>
    </source>
</evidence>
<dbReference type="NCBIfam" id="NF033679">
    <property type="entry name" value="DNRLRE_dom"/>
    <property type="match status" value="1"/>
</dbReference>
<evidence type="ECO:0000313" key="7">
    <source>
        <dbReference type="Proteomes" id="UP001320766"/>
    </source>
</evidence>
<evidence type="ECO:0000256" key="2">
    <source>
        <dbReference type="ARBA" id="ARBA00022525"/>
    </source>
</evidence>
<comment type="caution">
    <text evidence="6">The sequence shown here is derived from an EMBL/GenBank/DDBJ whole genome shotgun (WGS) entry which is preliminary data.</text>
</comment>
<reference evidence="6 7" key="1">
    <citation type="submission" date="2022-06" db="EMBL/GenBank/DDBJ databases">
        <title>Sequencing the genomes of 1000 actinobacteria strains.</title>
        <authorList>
            <person name="Klenk H.-P."/>
        </authorList>
    </citation>
    <scope>NUCLEOTIDE SEQUENCE [LARGE SCALE GENOMIC DNA]</scope>
    <source>
        <strain evidence="6 7">DSM 44170</strain>
    </source>
</reference>
<evidence type="ECO:0000256" key="3">
    <source>
        <dbReference type="ARBA" id="ARBA00022729"/>
    </source>
</evidence>